<protein>
    <submittedName>
        <fullName evidence="2">Uncharacterized protein</fullName>
    </submittedName>
</protein>
<dbReference type="OrthoDB" id="4951733at2759"/>
<dbReference type="AlphaFoldDB" id="A0A0L6VC95"/>
<sequence>MALLWNFIDKIMQSDKELDIKFFCNHLIQFHNESGAESKDKDSKNVEAALYSQKGKSKAQGNANPNGQFNTSKRCRTCYHNTKQDRKHSKENCWYLYPKIAPKEL</sequence>
<feature type="compositionally biased region" description="Polar residues" evidence="1">
    <location>
        <begin position="59"/>
        <end position="72"/>
    </location>
</feature>
<evidence type="ECO:0000256" key="1">
    <source>
        <dbReference type="SAM" id="MobiDB-lite"/>
    </source>
</evidence>
<dbReference type="VEuPathDB" id="FungiDB:VP01_1976g2"/>
<feature type="region of interest" description="Disordered" evidence="1">
    <location>
        <begin position="51"/>
        <end position="72"/>
    </location>
</feature>
<accession>A0A0L6VC95</accession>
<dbReference type="Proteomes" id="UP000037035">
    <property type="component" value="Unassembled WGS sequence"/>
</dbReference>
<comment type="caution">
    <text evidence="2">The sequence shown here is derived from an EMBL/GenBank/DDBJ whole genome shotgun (WGS) entry which is preliminary data.</text>
</comment>
<name>A0A0L6VC95_9BASI</name>
<proteinExistence type="predicted"/>
<reference evidence="2 3" key="1">
    <citation type="submission" date="2015-08" db="EMBL/GenBank/DDBJ databases">
        <title>Next Generation Sequencing and Analysis of the Genome of Puccinia sorghi L Schw, the Causal Agent of Maize Common Rust.</title>
        <authorList>
            <person name="Rochi L."/>
            <person name="Burguener G."/>
            <person name="Darino M."/>
            <person name="Turjanski A."/>
            <person name="Kreff E."/>
            <person name="Dieguez M.J."/>
            <person name="Sacco F."/>
        </authorList>
    </citation>
    <scope>NUCLEOTIDE SEQUENCE [LARGE SCALE GENOMIC DNA]</scope>
    <source>
        <strain evidence="2 3">RO10H11247</strain>
    </source>
</reference>
<keyword evidence="3" id="KW-1185">Reference proteome</keyword>
<organism evidence="2 3">
    <name type="scientific">Puccinia sorghi</name>
    <dbReference type="NCBI Taxonomy" id="27349"/>
    <lineage>
        <taxon>Eukaryota</taxon>
        <taxon>Fungi</taxon>
        <taxon>Dikarya</taxon>
        <taxon>Basidiomycota</taxon>
        <taxon>Pucciniomycotina</taxon>
        <taxon>Pucciniomycetes</taxon>
        <taxon>Pucciniales</taxon>
        <taxon>Pucciniaceae</taxon>
        <taxon>Puccinia</taxon>
    </lineage>
</organism>
<dbReference type="EMBL" id="LAVV01006810">
    <property type="protein sequence ID" value="KNZ58207.1"/>
    <property type="molecule type" value="Genomic_DNA"/>
</dbReference>
<evidence type="ECO:0000313" key="3">
    <source>
        <dbReference type="Proteomes" id="UP000037035"/>
    </source>
</evidence>
<gene>
    <name evidence="2" type="ORF">VP01_1976g2</name>
</gene>
<evidence type="ECO:0000313" key="2">
    <source>
        <dbReference type="EMBL" id="KNZ58207.1"/>
    </source>
</evidence>